<accession>A0A397SQC3</accession>
<dbReference type="Proteomes" id="UP000265703">
    <property type="component" value="Unassembled WGS sequence"/>
</dbReference>
<keyword evidence="1" id="KW-0812">Transmembrane</keyword>
<proteinExistence type="predicted"/>
<feature type="transmembrane region" description="Helical" evidence="1">
    <location>
        <begin position="12"/>
        <end position="37"/>
    </location>
</feature>
<gene>
    <name evidence="2" type="ORF">C1645_741874</name>
</gene>
<dbReference type="OrthoDB" id="3239304at2759"/>
<evidence type="ECO:0000313" key="2">
    <source>
        <dbReference type="EMBL" id="RIA85041.1"/>
    </source>
</evidence>
<dbReference type="AlphaFoldDB" id="A0A397SQC3"/>
<organism evidence="2 3">
    <name type="scientific">Glomus cerebriforme</name>
    <dbReference type="NCBI Taxonomy" id="658196"/>
    <lineage>
        <taxon>Eukaryota</taxon>
        <taxon>Fungi</taxon>
        <taxon>Fungi incertae sedis</taxon>
        <taxon>Mucoromycota</taxon>
        <taxon>Glomeromycotina</taxon>
        <taxon>Glomeromycetes</taxon>
        <taxon>Glomerales</taxon>
        <taxon>Glomeraceae</taxon>
        <taxon>Glomus</taxon>
    </lineage>
</organism>
<evidence type="ECO:0000313" key="3">
    <source>
        <dbReference type="Proteomes" id="UP000265703"/>
    </source>
</evidence>
<name>A0A397SQC3_9GLOM</name>
<keyword evidence="1" id="KW-1133">Transmembrane helix</keyword>
<reference evidence="2 3" key="1">
    <citation type="submission" date="2018-06" db="EMBL/GenBank/DDBJ databases">
        <title>Comparative genomics reveals the genomic features of Rhizophagus irregularis, R. cerebriforme, R. diaphanum and Gigaspora rosea, and their symbiotic lifestyle signature.</title>
        <authorList>
            <person name="Morin E."/>
            <person name="San Clemente H."/>
            <person name="Chen E.C.H."/>
            <person name="De La Providencia I."/>
            <person name="Hainaut M."/>
            <person name="Kuo A."/>
            <person name="Kohler A."/>
            <person name="Murat C."/>
            <person name="Tang N."/>
            <person name="Roy S."/>
            <person name="Loubradou J."/>
            <person name="Henrissat B."/>
            <person name="Grigoriev I.V."/>
            <person name="Corradi N."/>
            <person name="Roux C."/>
            <person name="Martin F.M."/>
        </authorList>
    </citation>
    <scope>NUCLEOTIDE SEQUENCE [LARGE SCALE GENOMIC DNA]</scope>
    <source>
        <strain evidence="2 3">DAOM 227022</strain>
    </source>
</reference>
<keyword evidence="1" id="KW-0472">Membrane</keyword>
<feature type="transmembrane region" description="Helical" evidence="1">
    <location>
        <begin position="57"/>
        <end position="84"/>
    </location>
</feature>
<comment type="caution">
    <text evidence="2">The sequence shown here is derived from an EMBL/GenBank/DDBJ whole genome shotgun (WGS) entry which is preliminary data.</text>
</comment>
<evidence type="ECO:0000256" key="1">
    <source>
        <dbReference type="SAM" id="Phobius"/>
    </source>
</evidence>
<keyword evidence="3" id="KW-1185">Reference proteome</keyword>
<dbReference type="EMBL" id="QKYT01000453">
    <property type="protein sequence ID" value="RIA85041.1"/>
    <property type="molecule type" value="Genomic_DNA"/>
</dbReference>
<protein>
    <submittedName>
        <fullName evidence="2">Uncharacterized protein</fullName>
    </submittedName>
</protein>
<sequence>MNPQKCCCCIPLKIGVVIISLLWLVYGFFCLMSGIYIGSIFRAIQPNAVGGSRDFSIVVAFIGGSLIIGAAFGLFVLIFILYCTNRISAYARERRAKDARRAQTHYL</sequence>